<feature type="transmembrane region" description="Helical" evidence="6">
    <location>
        <begin position="220"/>
        <end position="241"/>
    </location>
</feature>
<protein>
    <recommendedName>
        <fullName evidence="9">Amino acid transporter</fullName>
    </recommendedName>
</protein>
<keyword evidence="8" id="KW-1185">Reference proteome</keyword>
<dbReference type="InterPro" id="IPR002293">
    <property type="entry name" value="AA/rel_permease1"/>
</dbReference>
<feature type="transmembrane region" description="Helical" evidence="6">
    <location>
        <begin position="286"/>
        <end position="307"/>
    </location>
</feature>
<dbReference type="Gene3D" id="1.20.1740.10">
    <property type="entry name" value="Amino acid/polyamine transporter I"/>
    <property type="match status" value="1"/>
</dbReference>
<evidence type="ECO:0000256" key="1">
    <source>
        <dbReference type="ARBA" id="ARBA00004141"/>
    </source>
</evidence>
<evidence type="ECO:0000256" key="3">
    <source>
        <dbReference type="ARBA" id="ARBA00022692"/>
    </source>
</evidence>
<dbReference type="Proteomes" id="UP000218811">
    <property type="component" value="Unassembled WGS sequence"/>
</dbReference>
<proteinExistence type="predicted"/>
<dbReference type="PIRSF" id="PIRSF006060">
    <property type="entry name" value="AA_transporter"/>
    <property type="match status" value="1"/>
</dbReference>
<evidence type="ECO:0000256" key="4">
    <source>
        <dbReference type="ARBA" id="ARBA00022989"/>
    </source>
</evidence>
<keyword evidence="4 6" id="KW-1133">Transmembrane helix</keyword>
<dbReference type="AlphaFoldDB" id="A0A2H3JJT2"/>
<evidence type="ECO:0000256" key="2">
    <source>
        <dbReference type="ARBA" id="ARBA00022448"/>
    </source>
</evidence>
<keyword evidence="2" id="KW-0813">Transport</keyword>
<dbReference type="OrthoDB" id="10054429at2759"/>
<dbReference type="Pfam" id="PF13520">
    <property type="entry name" value="AA_permease_2"/>
    <property type="match status" value="1"/>
</dbReference>
<dbReference type="PANTHER" id="PTHR45649:SF26">
    <property type="entry name" value="OS04G0435100 PROTEIN"/>
    <property type="match status" value="1"/>
</dbReference>
<comment type="subcellular location">
    <subcellularLocation>
        <location evidence="1">Membrane</location>
        <topology evidence="1">Multi-pass membrane protein</topology>
    </subcellularLocation>
</comment>
<feature type="transmembrane region" description="Helical" evidence="6">
    <location>
        <begin position="319"/>
        <end position="339"/>
    </location>
</feature>
<organism evidence="7 8">
    <name type="scientific">Wolfiporia cocos (strain MD-104)</name>
    <name type="common">Brown rot fungus</name>
    <dbReference type="NCBI Taxonomy" id="742152"/>
    <lineage>
        <taxon>Eukaryota</taxon>
        <taxon>Fungi</taxon>
        <taxon>Dikarya</taxon>
        <taxon>Basidiomycota</taxon>
        <taxon>Agaricomycotina</taxon>
        <taxon>Agaricomycetes</taxon>
        <taxon>Polyporales</taxon>
        <taxon>Phaeolaceae</taxon>
        <taxon>Wolfiporia</taxon>
    </lineage>
</organism>
<evidence type="ECO:0000313" key="8">
    <source>
        <dbReference type="Proteomes" id="UP000218811"/>
    </source>
</evidence>
<keyword evidence="5 6" id="KW-0472">Membrane</keyword>
<evidence type="ECO:0008006" key="9">
    <source>
        <dbReference type="Google" id="ProtNLM"/>
    </source>
</evidence>
<dbReference type="GO" id="GO:0022857">
    <property type="term" value="F:transmembrane transporter activity"/>
    <property type="evidence" value="ECO:0007669"/>
    <property type="project" value="InterPro"/>
</dbReference>
<evidence type="ECO:0000256" key="5">
    <source>
        <dbReference type="ARBA" id="ARBA00023136"/>
    </source>
</evidence>
<evidence type="ECO:0000313" key="7">
    <source>
        <dbReference type="EMBL" id="PCH36924.1"/>
    </source>
</evidence>
<accession>A0A2H3JJT2</accession>
<dbReference type="PANTHER" id="PTHR45649">
    <property type="entry name" value="AMINO-ACID PERMEASE BAT1"/>
    <property type="match status" value="1"/>
</dbReference>
<reference evidence="7 8" key="1">
    <citation type="journal article" date="2012" name="Science">
        <title>The Paleozoic origin of enzymatic lignin decomposition reconstructed from 31 fungal genomes.</title>
        <authorList>
            <person name="Floudas D."/>
            <person name="Binder M."/>
            <person name="Riley R."/>
            <person name="Barry K."/>
            <person name="Blanchette R.A."/>
            <person name="Henrissat B."/>
            <person name="Martinez A.T."/>
            <person name="Otillar R."/>
            <person name="Spatafora J.W."/>
            <person name="Yadav J.S."/>
            <person name="Aerts A."/>
            <person name="Benoit I."/>
            <person name="Boyd A."/>
            <person name="Carlson A."/>
            <person name="Copeland A."/>
            <person name="Coutinho P.M."/>
            <person name="de Vries R.P."/>
            <person name="Ferreira P."/>
            <person name="Findley K."/>
            <person name="Foster B."/>
            <person name="Gaskell J."/>
            <person name="Glotzer D."/>
            <person name="Gorecki P."/>
            <person name="Heitman J."/>
            <person name="Hesse C."/>
            <person name="Hori C."/>
            <person name="Igarashi K."/>
            <person name="Jurgens J.A."/>
            <person name="Kallen N."/>
            <person name="Kersten P."/>
            <person name="Kohler A."/>
            <person name="Kuees U."/>
            <person name="Kumar T.K.A."/>
            <person name="Kuo A."/>
            <person name="LaButti K."/>
            <person name="Larrondo L.F."/>
            <person name="Lindquist E."/>
            <person name="Ling A."/>
            <person name="Lombard V."/>
            <person name="Lucas S."/>
            <person name="Lundell T."/>
            <person name="Martin R."/>
            <person name="McLaughlin D.J."/>
            <person name="Morgenstern I."/>
            <person name="Morin E."/>
            <person name="Murat C."/>
            <person name="Nagy L.G."/>
            <person name="Nolan M."/>
            <person name="Ohm R.A."/>
            <person name="Patyshakuliyeva A."/>
            <person name="Rokas A."/>
            <person name="Ruiz-Duenas F.J."/>
            <person name="Sabat G."/>
            <person name="Salamov A."/>
            <person name="Samejima M."/>
            <person name="Schmutz J."/>
            <person name="Slot J.C."/>
            <person name="St John F."/>
            <person name="Stenlid J."/>
            <person name="Sun H."/>
            <person name="Sun S."/>
            <person name="Syed K."/>
            <person name="Tsang A."/>
            <person name="Wiebenga A."/>
            <person name="Young D."/>
            <person name="Pisabarro A."/>
            <person name="Eastwood D.C."/>
            <person name="Martin F."/>
            <person name="Cullen D."/>
            <person name="Grigoriev I.V."/>
            <person name="Hibbett D.S."/>
        </authorList>
    </citation>
    <scope>NUCLEOTIDE SEQUENCE [LARGE SCALE GENOMIC DNA]</scope>
    <source>
        <strain evidence="7 8">MD-104</strain>
    </source>
</reference>
<feature type="transmembrane region" description="Helical" evidence="6">
    <location>
        <begin position="170"/>
        <end position="200"/>
    </location>
</feature>
<feature type="transmembrane region" description="Helical" evidence="6">
    <location>
        <begin position="115"/>
        <end position="141"/>
    </location>
</feature>
<dbReference type="GO" id="GO:0016020">
    <property type="term" value="C:membrane"/>
    <property type="evidence" value="ECO:0007669"/>
    <property type="project" value="UniProtKB-SubCell"/>
</dbReference>
<gene>
    <name evidence="7" type="ORF">WOLCODRAFT_83294</name>
</gene>
<dbReference type="OMA" id="AIVFCCI"/>
<name>A0A2H3JJT2_WOLCO</name>
<dbReference type="EMBL" id="KB467898">
    <property type="protein sequence ID" value="PCH36924.1"/>
    <property type="molecule type" value="Genomic_DNA"/>
</dbReference>
<feature type="transmembrane region" description="Helical" evidence="6">
    <location>
        <begin position="248"/>
        <end position="266"/>
    </location>
</feature>
<dbReference type="STRING" id="742152.A0A2H3JJT2"/>
<evidence type="ECO:0000256" key="6">
    <source>
        <dbReference type="SAM" id="Phobius"/>
    </source>
</evidence>
<sequence>MAADDSDNRLHDLGYKSEFRRDMSLFGVLGISFCAIGILTGMSSAFQTGLFSGGPLGLFWGWNNSADFVFTDYQNFTGWSNKGFVVLLGFLQAVYTLEGCETAAQVAEEAKRAELLAPLAVVGSIAGSWLIGLAYMLALLFSVQSIARVQATSYALPITQLYYDAVGQRLTLMCLTVVALAQFMAAVTAFTASSRLFYALSRDDAFPMKERFMTLNRFQAPYWGVWLSVLVGCIISCAYIGSTIAFNAILSSAAIAVMLSYLQPILIRVFWPTSLPERGPFNLGQWSWPINLASFLFSVFICILFILPTAYPVDSLNMNYAIVAIGGVVVIVIFCWTVWGHRHFVGPIKTLTEPSSLSDDVQIKSP</sequence>
<keyword evidence="3 6" id="KW-0812">Transmembrane</keyword>
<feature type="transmembrane region" description="Helical" evidence="6">
    <location>
        <begin position="25"/>
        <end position="46"/>
    </location>
</feature>